<feature type="domain" description="Methyltransferase" evidence="1">
    <location>
        <begin position="43"/>
        <end position="153"/>
    </location>
</feature>
<evidence type="ECO:0000313" key="2">
    <source>
        <dbReference type="EMBL" id="CDX23187.1"/>
    </source>
</evidence>
<evidence type="ECO:0000313" key="3">
    <source>
        <dbReference type="Proteomes" id="UP000045285"/>
    </source>
</evidence>
<dbReference type="CDD" id="cd02440">
    <property type="entry name" value="AdoMet_MTases"/>
    <property type="match status" value="1"/>
</dbReference>
<gene>
    <name evidence="2" type="ORF">MPL3356_40263</name>
</gene>
<organism evidence="2 3">
    <name type="scientific">Mesorhizobium plurifarium</name>
    <dbReference type="NCBI Taxonomy" id="69974"/>
    <lineage>
        <taxon>Bacteria</taxon>
        <taxon>Pseudomonadati</taxon>
        <taxon>Pseudomonadota</taxon>
        <taxon>Alphaproteobacteria</taxon>
        <taxon>Hyphomicrobiales</taxon>
        <taxon>Phyllobacteriaceae</taxon>
        <taxon>Mesorhizobium</taxon>
    </lineage>
</organism>
<dbReference type="Pfam" id="PF13847">
    <property type="entry name" value="Methyltransf_31"/>
    <property type="match status" value="1"/>
</dbReference>
<proteinExistence type="predicted"/>
<reference evidence="3" key="1">
    <citation type="submission" date="2014-08" db="EMBL/GenBank/DDBJ databases">
        <authorList>
            <person name="Moulin L."/>
        </authorList>
    </citation>
    <scope>NUCLEOTIDE SEQUENCE [LARGE SCALE GENOMIC DNA]</scope>
</reference>
<accession>A0A090FWA9</accession>
<name>A0A090FWA9_MESPL</name>
<evidence type="ECO:0000259" key="1">
    <source>
        <dbReference type="Pfam" id="PF13847"/>
    </source>
</evidence>
<dbReference type="InterPro" id="IPR025714">
    <property type="entry name" value="Methyltranfer_dom"/>
</dbReference>
<dbReference type="STRING" id="69974.MPLDJ20_90155"/>
<protein>
    <recommendedName>
        <fullName evidence="1">Methyltransferase domain-containing protein</fullName>
    </recommendedName>
</protein>
<sequence>MTSERRYEYELGHSEKELRRLATQAALVDPMTRDYLRRAGLRTGMHVLDIGSGAGDVAFLAAEIVGPTGLVIGSDRSPAALEAARARAAQRGLENVIFHQCDPASFAFDISFDAIVGRYVLMFSPDPVEMLRGVARNLRPGGVVLFHEVDWTGAASFPPAPTYDNCFRCIAETFRRVGTNPNMGLALHSTFIKAGLPAPSMAISALAGGGSDSLSGIDLVSDLAATMAPVMEQMGVITASELGPDTLQDRIRAEAAANASVVIGRYEVGAWSRRI</sequence>
<keyword evidence="3" id="KW-1185">Reference proteome</keyword>
<dbReference type="Gene3D" id="3.40.50.150">
    <property type="entry name" value="Vaccinia Virus protein VP39"/>
    <property type="match status" value="1"/>
</dbReference>
<dbReference type="EMBL" id="CCMZ01000034">
    <property type="protein sequence ID" value="CDX23187.1"/>
    <property type="molecule type" value="Genomic_DNA"/>
</dbReference>
<dbReference type="SUPFAM" id="SSF53335">
    <property type="entry name" value="S-adenosyl-L-methionine-dependent methyltransferases"/>
    <property type="match status" value="1"/>
</dbReference>
<dbReference type="Proteomes" id="UP000045285">
    <property type="component" value="Unassembled WGS sequence"/>
</dbReference>
<dbReference type="InterPro" id="IPR029063">
    <property type="entry name" value="SAM-dependent_MTases_sf"/>
</dbReference>
<dbReference type="PANTHER" id="PTHR43861">
    <property type="entry name" value="TRANS-ACONITATE 2-METHYLTRANSFERASE-RELATED"/>
    <property type="match status" value="1"/>
</dbReference>
<dbReference type="AlphaFoldDB" id="A0A090FWA9"/>